<dbReference type="Gene3D" id="2.30.30.870">
    <property type="entry name" value="Pelota, domain A"/>
    <property type="match status" value="1"/>
</dbReference>
<dbReference type="EMBL" id="JACGWJ010000008">
    <property type="protein sequence ID" value="KAL0403542.1"/>
    <property type="molecule type" value="Genomic_DNA"/>
</dbReference>
<dbReference type="GO" id="GO:0070481">
    <property type="term" value="P:nuclear-transcribed mRNA catabolic process, non-stop decay"/>
    <property type="evidence" value="ECO:0007669"/>
    <property type="project" value="InterPro"/>
</dbReference>
<protein>
    <submittedName>
        <fullName evidence="2">Protein PELOTA 1</fullName>
    </submittedName>
</protein>
<dbReference type="InterPro" id="IPR004405">
    <property type="entry name" value="TF_pelota"/>
</dbReference>
<reference evidence="2" key="2">
    <citation type="journal article" date="2024" name="Plant">
        <title>Genomic evolution and insights into agronomic trait innovations of Sesamum species.</title>
        <authorList>
            <person name="Miao H."/>
            <person name="Wang L."/>
            <person name="Qu L."/>
            <person name="Liu H."/>
            <person name="Sun Y."/>
            <person name="Le M."/>
            <person name="Wang Q."/>
            <person name="Wei S."/>
            <person name="Zheng Y."/>
            <person name="Lin W."/>
            <person name="Duan Y."/>
            <person name="Cao H."/>
            <person name="Xiong S."/>
            <person name="Wang X."/>
            <person name="Wei L."/>
            <person name="Li C."/>
            <person name="Ma Q."/>
            <person name="Ju M."/>
            <person name="Zhao R."/>
            <person name="Li G."/>
            <person name="Mu C."/>
            <person name="Tian Q."/>
            <person name="Mei H."/>
            <person name="Zhang T."/>
            <person name="Gao T."/>
            <person name="Zhang H."/>
        </authorList>
    </citation>
    <scope>NUCLEOTIDE SEQUENCE</scope>
    <source>
        <strain evidence="2">G02</strain>
    </source>
</reference>
<gene>
    <name evidence="2" type="ORF">Sradi_1995000</name>
</gene>
<dbReference type="Pfam" id="PF26356">
    <property type="entry name" value="Pelota_N"/>
    <property type="match status" value="1"/>
</dbReference>
<organism evidence="2">
    <name type="scientific">Sesamum radiatum</name>
    <name type="common">Black benniseed</name>
    <dbReference type="NCBI Taxonomy" id="300843"/>
    <lineage>
        <taxon>Eukaryota</taxon>
        <taxon>Viridiplantae</taxon>
        <taxon>Streptophyta</taxon>
        <taxon>Embryophyta</taxon>
        <taxon>Tracheophyta</taxon>
        <taxon>Spermatophyta</taxon>
        <taxon>Magnoliopsida</taxon>
        <taxon>eudicotyledons</taxon>
        <taxon>Gunneridae</taxon>
        <taxon>Pentapetalae</taxon>
        <taxon>asterids</taxon>
        <taxon>lamiids</taxon>
        <taxon>Lamiales</taxon>
        <taxon>Pedaliaceae</taxon>
        <taxon>Sesamum</taxon>
    </lineage>
</organism>
<dbReference type="SUPFAM" id="SSF159065">
    <property type="entry name" value="Dom34/Pelota N-terminal domain-like"/>
    <property type="match status" value="1"/>
</dbReference>
<reference evidence="2" key="1">
    <citation type="submission" date="2020-06" db="EMBL/GenBank/DDBJ databases">
        <authorList>
            <person name="Li T."/>
            <person name="Hu X."/>
            <person name="Zhang T."/>
            <person name="Song X."/>
            <person name="Zhang H."/>
            <person name="Dai N."/>
            <person name="Sheng W."/>
            <person name="Hou X."/>
            <person name="Wei L."/>
        </authorList>
    </citation>
    <scope>NUCLEOTIDE SEQUENCE</scope>
    <source>
        <strain evidence="2">G02</strain>
        <tissue evidence="2">Leaf</tissue>
    </source>
</reference>
<feature type="domain" description="eRF1/Pelota-like N-terminal" evidence="1">
    <location>
        <begin position="1"/>
        <end position="103"/>
    </location>
</feature>
<dbReference type="GO" id="GO:0070651">
    <property type="term" value="P:nonfunctional rRNA decay"/>
    <property type="evidence" value="ECO:0007669"/>
    <property type="project" value="TreeGrafter"/>
</dbReference>
<evidence type="ECO:0000259" key="1">
    <source>
        <dbReference type="SMART" id="SM01194"/>
    </source>
</evidence>
<accession>A0AAW2TG43</accession>
<dbReference type="InterPro" id="IPR005140">
    <property type="entry name" value="eRF1_Pelota-like_N"/>
</dbReference>
<dbReference type="GO" id="GO:0032790">
    <property type="term" value="P:ribosome disassembly"/>
    <property type="evidence" value="ECO:0007669"/>
    <property type="project" value="TreeGrafter"/>
</dbReference>
<comment type="caution">
    <text evidence="2">The sequence shown here is derived from an EMBL/GenBank/DDBJ whole genome shotgun (WGS) entry which is preliminary data.</text>
</comment>
<dbReference type="GO" id="GO:0005737">
    <property type="term" value="C:cytoplasm"/>
    <property type="evidence" value="ECO:0007669"/>
    <property type="project" value="TreeGrafter"/>
</dbReference>
<dbReference type="GO" id="GO:0071025">
    <property type="term" value="P:RNA surveillance"/>
    <property type="evidence" value="ECO:0007669"/>
    <property type="project" value="InterPro"/>
</dbReference>
<dbReference type="InterPro" id="IPR038069">
    <property type="entry name" value="Pelota/DOM34_N"/>
</dbReference>
<evidence type="ECO:0000313" key="2">
    <source>
        <dbReference type="EMBL" id="KAL0403542.1"/>
    </source>
</evidence>
<dbReference type="InterPro" id="IPR058547">
    <property type="entry name" value="Pelota_N"/>
</dbReference>
<proteinExistence type="predicted"/>
<dbReference type="AlphaFoldDB" id="A0AAW2TG43"/>
<dbReference type="PANTHER" id="PTHR10853">
    <property type="entry name" value="PELOTA"/>
    <property type="match status" value="1"/>
</dbReference>
<dbReference type="PANTHER" id="PTHR10853:SF0">
    <property type="entry name" value="PROTEIN PELOTA HOMOLOG"/>
    <property type="match status" value="1"/>
</dbReference>
<name>A0AAW2TG43_SESRA</name>
<dbReference type="SMART" id="SM01194">
    <property type="entry name" value="eRF1_1"/>
    <property type="match status" value="1"/>
</dbReference>
<sequence length="105" mass="11477">MKIVRRDIEPDGPGSVKMVPEEADDLWVAYNLIAAGDTVMAVTVRKVLREAASGGRDAERVKLKLEIKVEVNLVVELVVGEDQCLYGIGFQPKSELLSFCSSNCP</sequence>
<dbReference type="GO" id="GO:0070966">
    <property type="term" value="P:nuclear-transcribed mRNA catabolic process, no-go decay"/>
    <property type="evidence" value="ECO:0007669"/>
    <property type="project" value="InterPro"/>
</dbReference>